<evidence type="ECO:0000313" key="2">
    <source>
        <dbReference type="EMBL" id="GAV03101.1"/>
    </source>
</evidence>
<evidence type="ECO:0000313" key="3">
    <source>
        <dbReference type="Proteomes" id="UP000186922"/>
    </source>
</evidence>
<keyword evidence="3" id="KW-1185">Reference proteome</keyword>
<proteinExistence type="predicted"/>
<dbReference type="Proteomes" id="UP000186922">
    <property type="component" value="Unassembled WGS sequence"/>
</dbReference>
<comment type="caution">
    <text evidence="2">The sequence shown here is derived from an EMBL/GenBank/DDBJ whole genome shotgun (WGS) entry which is preliminary data.</text>
</comment>
<feature type="region of interest" description="Disordered" evidence="1">
    <location>
        <begin position="1"/>
        <end position="21"/>
    </location>
</feature>
<protein>
    <submittedName>
        <fullName evidence="2">Uncharacterized protein</fullName>
    </submittedName>
</protein>
<evidence type="ECO:0000256" key="1">
    <source>
        <dbReference type="SAM" id="MobiDB-lite"/>
    </source>
</evidence>
<sequence length="86" mass="9740">MRICYEQATSQKNSLPRRPQNHEIHETSSELLILLQQPRNASLNLGRSSSHSCMRICLGGNYRTFFRVWLFLGCINGVQGACGESQ</sequence>
<organism evidence="2 3">
    <name type="scientific">Ramazzottius varieornatus</name>
    <name type="common">Water bear</name>
    <name type="synonym">Tardigrade</name>
    <dbReference type="NCBI Taxonomy" id="947166"/>
    <lineage>
        <taxon>Eukaryota</taxon>
        <taxon>Metazoa</taxon>
        <taxon>Ecdysozoa</taxon>
        <taxon>Tardigrada</taxon>
        <taxon>Eutardigrada</taxon>
        <taxon>Parachela</taxon>
        <taxon>Hypsibioidea</taxon>
        <taxon>Ramazzottiidae</taxon>
        <taxon>Ramazzottius</taxon>
    </lineage>
</organism>
<name>A0A1D1VQ63_RAMVA</name>
<gene>
    <name evidence="2" type="primary">RvY_13581-1</name>
    <name evidence="2" type="synonym">RvY_13581.1</name>
    <name evidence="2" type="ORF">RvY_13581</name>
</gene>
<reference evidence="2 3" key="1">
    <citation type="journal article" date="2016" name="Nat. Commun.">
        <title>Extremotolerant tardigrade genome and improved radiotolerance of human cultured cells by tardigrade-unique protein.</title>
        <authorList>
            <person name="Hashimoto T."/>
            <person name="Horikawa D.D."/>
            <person name="Saito Y."/>
            <person name="Kuwahara H."/>
            <person name="Kozuka-Hata H."/>
            <person name="Shin-I T."/>
            <person name="Minakuchi Y."/>
            <person name="Ohishi K."/>
            <person name="Motoyama A."/>
            <person name="Aizu T."/>
            <person name="Enomoto A."/>
            <person name="Kondo K."/>
            <person name="Tanaka S."/>
            <person name="Hara Y."/>
            <person name="Koshikawa S."/>
            <person name="Sagara H."/>
            <person name="Miura T."/>
            <person name="Yokobori S."/>
            <person name="Miyagawa K."/>
            <person name="Suzuki Y."/>
            <person name="Kubo T."/>
            <person name="Oyama M."/>
            <person name="Kohara Y."/>
            <person name="Fujiyama A."/>
            <person name="Arakawa K."/>
            <person name="Katayama T."/>
            <person name="Toyoda A."/>
            <person name="Kunieda T."/>
        </authorList>
    </citation>
    <scope>NUCLEOTIDE SEQUENCE [LARGE SCALE GENOMIC DNA]</scope>
    <source>
        <strain evidence="2 3">YOKOZUNA-1</strain>
    </source>
</reference>
<dbReference type="EMBL" id="BDGG01000009">
    <property type="protein sequence ID" value="GAV03101.1"/>
    <property type="molecule type" value="Genomic_DNA"/>
</dbReference>
<accession>A0A1D1VQ63</accession>
<dbReference type="AlphaFoldDB" id="A0A1D1VQ63"/>